<dbReference type="Gene3D" id="1.10.10.10">
    <property type="entry name" value="Winged helix-like DNA-binding domain superfamily/Winged helix DNA-binding domain"/>
    <property type="match status" value="1"/>
</dbReference>
<organism evidence="6 7">
    <name type="scientific">Rhodococcus opacus</name>
    <name type="common">Nocardia opaca</name>
    <dbReference type="NCBI Taxonomy" id="37919"/>
    <lineage>
        <taxon>Bacteria</taxon>
        <taxon>Bacillati</taxon>
        <taxon>Actinomycetota</taxon>
        <taxon>Actinomycetes</taxon>
        <taxon>Mycobacteriales</taxon>
        <taxon>Nocardiaceae</taxon>
        <taxon>Rhodococcus</taxon>
    </lineage>
</organism>
<dbReference type="Gene3D" id="3.40.190.10">
    <property type="entry name" value="Periplasmic binding protein-like II"/>
    <property type="match status" value="2"/>
</dbReference>
<keyword evidence="4" id="KW-0804">Transcription</keyword>
<dbReference type="PROSITE" id="PS50931">
    <property type="entry name" value="HTH_LYSR"/>
    <property type="match status" value="1"/>
</dbReference>
<evidence type="ECO:0000256" key="3">
    <source>
        <dbReference type="ARBA" id="ARBA00023125"/>
    </source>
</evidence>
<evidence type="ECO:0000256" key="2">
    <source>
        <dbReference type="ARBA" id="ARBA00023015"/>
    </source>
</evidence>
<dbReference type="SUPFAM" id="SSF46785">
    <property type="entry name" value="Winged helix' DNA-binding domain"/>
    <property type="match status" value="1"/>
</dbReference>
<protein>
    <recommendedName>
        <fullName evidence="5">HTH lysR-type domain-containing protein</fullName>
    </recommendedName>
</protein>
<dbReference type="PRINTS" id="PR00039">
    <property type="entry name" value="HTHLYSR"/>
</dbReference>
<keyword evidence="3" id="KW-0238">DNA-binding</keyword>
<dbReference type="InterPro" id="IPR000847">
    <property type="entry name" value="LysR_HTH_N"/>
</dbReference>
<dbReference type="AlphaFoldDB" id="A0A076F5S5"/>
<keyword evidence="2" id="KW-0805">Transcription regulation</keyword>
<dbReference type="InterPro" id="IPR036390">
    <property type="entry name" value="WH_DNA-bd_sf"/>
</dbReference>
<reference evidence="6 7" key="1">
    <citation type="submission" date="2014-07" db="EMBL/GenBank/DDBJ databases">
        <title>Genome Sequence of Rhodococcus opacus Strain R7, a Biodegrader of Mono- and Polycyclic Aromatic Hydrocarbons.</title>
        <authorList>
            <person name="Di Gennaro P."/>
            <person name="Zampolli J."/>
            <person name="Presti I."/>
            <person name="Cappelletti M."/>
            <person name="D'Ursi P."/>
            <person name="Orro A."/>
            <person name="Mezzelani A."/>
            <person name="Milanesi L."/>
        </authorList>
    </citation>
    <scope>NUCLEOTIDE SEQUENCE [LARGE SCALE GENOMIC DNA]</scope>
    <source>
        <strain evidence="6 7">R7</strain>
        <plasmid evidence="6">pPDG2</plasmid>
    </source>
</reference>
<dbReference type="InterPro" id="IPR005119">
    <property type="entry name" value="LysR_subst-bd"/>
</dbReference>
<dbReference type="InterPro" id="IPR050389">
    <property type="entry name" value="LysR-type_TF"/>
</dbReference>
<name>A0A076F5S5_RHOOP</name>
<dbReference type="SUPFAM" id="SSF53850">
    <property type="entry name" value="Periplasmic binding protein-like II"/>
    <property type="match status" value="1"/>
</dbReference>
<dbReference type="PANTHER" id="PTHR30118:SF15">
    <property type="entry name" value="TRANSCRIPTIONAL REGULATORY PROTEIN"/>
    <property type="match status" value="1"/>
</dbReference>
<accession>A0A076F5S5</accession>
<dbReference type="GO" id="GO:0003700">
    <property type="term" value="F:DNA-binding transcription factor activity"/>
    <property type="evidence" value="ECO:0007669"/>
    <property type="project" value="InterPro"/>
</dbReference>
<geneLocation type="plasmid" evidence="6 7">
    <name>pPDG2</name>
</geneLocation>
<evidence type="ECO:0000313" key="6">
    <source>
        <dbReference type="EMBL" id="AII11024.1"/>
    </source>
</evidence>
<evidence type="ECO:0000259" key="5">
    <source>
        <dbReference type="PROSITE" id="PS50931"/>
    </source>
</evidence>
<evidence type="ECO:0000256" key="1">
    <source>
        <dbReference type="ARBA" id="ARBA00009437"/>
    </source>
</evidence>
<evidence type="ECO:0000313" key="7">
    <source>
        <dbReference type="Proteomes" id="UP000028488"/>
    </source>
</evidence>
<dbReference type="InterPro" id="IPR036388">
    <property type="entry name" value="WH-like_DNA-bd_sf"/>
</dbReference>
<sequence length="309" mass="33824">MDLSGIARLDLNLLVPLEALLRERSVTRAAARLGLGQPALSASLAKLRRHFHDDLLQRVGNSYVLTPLAVQLSHRLTYALEAIGQVFDDQIPFDPSEVDREFTLLASDFATATIGGAIADLLHHTAPHAQLRMSRFDLNSVMLGRTDLVEAVDGLVLPHGFVSGLPYVDVFSDRWMAIVSSNNLTVGDRLTDEDVTKLSWVVTYRDAAISSAAEWSLRLHGIEVTASIVVDSFLVLPALVADSNRAAFIESRLVPRAVAAGDVRAVELPGERSPLVEALWWHPSRTDDPAHTWFRAVVVEAGRLVSDSR</sequence>
<feature type="domain" description="HTH lysR-type" evidence="5">
    <location>
        <begin position="9"/>
        <end position="66"/>
    </location>
</feature>
<dbReference type="EMBL" id="CP008949">
    <property type="protein sequence ID" value="AII11024.1"/>
    <property type="molecule type" value="Genomic_DNA"/>
</dbReference>
<dbReference type="GO" id="GO:0003677">
    <property type="term" value="F:DNA binding"/>
    <property type="evidence" value="ECO:0007669"/>
    <property type="project" value="UniProtKB-KW"/>
</dbReference>
<dbReference type="RefSeq" id="WP_128643530.1">
    <property type="nucleotide sequence ID" value="NZ_CP008949.1"/>
</dbReference>
<comment type="similarity">
    <text evidence="1">Belongs to the LysR transcriptional regulatory family.</text>
</comment>
<dbReference type="Proteomes" id="UP000028488">
    <property type="component" value="Plasmid pPDG2"/>
</dbReference>
<dbReference type="PANTHER" id="PTHR30118">
    <property type="entry name" value="HTH-TYPE TRANSCRIPTIONAL REGULATOR LEUO-RELATED"/>
    <property type="match status" value="1"/>
</dbReference>
<gene>
    <name evidence="6" type="ORF">EP51_43865</name>
</gene>
<evidence type="ECO:0000256" key="4">
    <source>
        <dbReference type="ARBA" id="ARBA00023163"/>
    </source>
</evidence>
<keyword evidence="6" id="KW-0614">Plasmid</keyword>
<dbReference type="Pfam" id="PF00126">
    <property type="entry name" value="HTH_1"/>
    <property type="match status" value="1"/>
</dbReference>
<dbReference type="Pfam" id="PF03466">
    <property type="entry name" value="LysR_substrate"/>
    <property type="match status" value="1"/>
</dbReference>
<proteinExistence type="inferred from homology"/>